<feature type="transmembrane region" description="Helical" evidence="1">
    <location>
        <begin position="14"/>
        <end position="34"/>
    </location>
</feature>
<feature type="transmembrane region" description="Helical" evidence="1">
    <location>
        <begin position="228"/>
        <end position="249"/>
    </location>
</feature>
<evidence type="ECO:0008006" key="4">
    <source>
        <dbReference type="Google" id="ProtNLM"/>
    </source>
</evidence>
<feature type="transmembrane region" description="Helical" evidence="1">
    <location>
        <begin position="163"/>
        <end position="188"/>
    </location>
</feature>
<sequence>MLEMEWKRISTRPAFWLAIVVGVVLAVIPAIQMWPQHVTEDYYYTYPRSAFISWFYFEGAGLYYIYALLVPLLASIAFADSHAEDANTGFIKNILTKVEKKKYFLVRYVFNFVIGGVVAVFPVILNFLLEMAAYPLIENNYYFGMNLVHDINLLPNLFYEHPFAYVLVVVLLIFLLGGMLASIGLVFSLLVKNRYIVLILPLLIFMALDVLVPFSHSISTVFLHNGGWNFAGTAYLAVGIFGPLIWYVAQGYKHETI</sequence>
<reference evidence="2 3" key="1">
    <citation type="submission" date="2016-10" db="EMBL/GenBank/DDBJ databases">
        <authorList>
            <person name="de Groot N.N."/>
        </authorList>
    </citation>
    <scope>NUCLEOTIDE SEQUENCE [LARGE SCALE GENOMIC DNA]</scope>
    <source>
        <strain evidence="2 3">CGMCC 1.6502</strain>
    </source>
</reference>
<protein>
    <recommendedName>
        <fullName evidence="4">ABC-2 family transporter protein</fullName>
    </recommendedName>
</protein>
<evidence type="ECO:0000313" key="3">
    <source>
        <dbReference type="Proteomes" id="UP000198694"/>
    </source>
</evidence>
<keyword evidence="1" id="KW-1133">Transmembrane helix</keyword>
<dbReference type="EMBL" id="FNFL01000001">
    <property type="protein sequence ID" value="SDJ81936.1"/>
    <property type="molecule type" value="Genomic_DNA"/>
</dbReference>
<keyword evidence="1" id="KW-0472">Membrane</keyword>
<dbReference type="OrthoDB" id="2961638at2"/>
<dbReference type="AlphaFoldDB" id="A0A1G8WV50"/>
<evidence type="ECO:0000256" key="1">
    <source>
        <dbReference type="SAM" id="Phobius"/>
    </source>
</evidence>
<name>A0A1G8WV50_9BACI</name>
<organism evidence="2 3">
    <name type="scientific">Sediminibacillus albus</name>
    <dbReference type="NCBI Taxonomy" id="407036"/>
    <lineage>
        <taxon>Bacteria</taxon>
        <taxon>Bacillati</taxon>
        <taxon>Bacillota</taxon>
        <taxon>Bacilli</taxon>
        <taxon>Bacillales</taxon>
        <taxon>Bacillaceae</taxon>
        <taxon>Sediminibacillus</taxon>
    </lineage>
</organism>
<gene>
    <name evidence="2" type="ORF">SAMN05216243_1005</name>
</gene>
<dbReference type="STRING" id="407036.SAMN05216243_1005"/>
<feature type="transmembrane region" description="Helical" evidence="1">
    <location>
        <begin position="195"/>
        <end position="216"/>
    </location>
</feature>
<keyword evidence="1" id="KW-0812">Transmembrane</keyword>
<evidence type="ECO:0000313" key="2">
    <source>
        <dbReference type="EMBL" id="SDJ81936.1"/>
    </source>
</evidence>
<accession>A0A1G8WV50</accession>
<proteinExistence type="predicted"/>
<dbReference type="RefSeq" id="WP_093211607.1">
    <property type="nucleotide sequence ID" value="NZ_FNFL01000001.1"/>
</dbReference>
<keyword evidence="3" id="KW-1185">Reference proteome</keyword>
<feature type="transmembrane region" description="Helical" evidence="1">
    <location>
        <begin position="104"/>
        <end position="129"/>
    </location>
</feature>
<dbReference type="Proteomes" id="UP000198694">
    <property type="component" value="Unassembled WGS sequence"/>
</dbReference>